<evidence type="ECO:0000313" key="2">
    <source>
        <dbReference type="Proteomes" id="UP001054945"/>
    </source>
</evidence>
<protein>
    <submittedName>
        <fullName evidence="1">Uncharacterized protein</fullName>
    </submittedName>
</protein>
<comment type="caution">
    <text evidence="1">The sequence shown here is derived from an EMBL/GenBank/DDBJ whole genome shotgun (WGS) entry which is preliminary data.</text>
</comment>
<accession>A0AAV4UJJ6</accession>
<proteinExistence type="predicted"/>
<dbReference type="EMBL" id="BPLR01012994">
    <property type="protein sequence ID" value="GIY57943.1"/>
    <property type="molecule type" value="Genomic_DNA"/>
</dbReference>
<name>A0AAV4UJJ6_CAEEX</name>
<reference evidence="1 2" key="1">
    <citation type="submission" date="2021-06" db="EMBL/GenBank/DDBJ databases">
        <title>Caerostris extrusa draft genome.</title>
        <authorList>
            <person name="Kono N."/>
            <person name="Arakawa K."/>
        </authorList>
    </citation>
    <scope>NUCLEOTIDE SEQUENCE [LARGE SCALE GENOMIC DNA]</scope>
</reference>
<dbReference type="Proteomes" id="UP001054945">
    <property type="component" value="Unassembled WGS sequence"/>
</dbReference>
<gene>
    <name evidence="1" type="ORF">CEXT_505421</name>
</gene>
<organism evidence="1 2">
    <name type="scientific">Caerostris extrusa</name>
    <name type="common">Bark spider</name>
    <name type="synonym">Caerostris bankana</name>
    <dbReference type="NCBI Taxonomy" id="172846"/>
    <lineage>
        <taxon>Eukaryota</taxon>
        <taxon>Metazoa</taxon>
        <taxon>Ecdysozoa</taxon>
        <taxon>Arthropoda</taxon>
        <taxon>Chelicerata</taxon>
        <taxon>Arachnida</taxon>
        <taxon>Araneae</taxon>
        <taxon>Araneomorphae</taxon>
        <taxon>Entelegynae</taxon>
        <taxon>Araneoidea</taxon>
        <taxon>Araneidae</taxon>
        <taxon>Caerostris</taxon>
    </lineage>
</organism>
<dbReference type="AlphaFoldDB" id="A0AAV4UJJ6"/>
<sequence length="132" mass="15329">MIWKSFSLTKFDCDLRDIAKICMSCKKPDSRANSRLATPKRHGTNKDLRFGTWNVRTLFKSYTLSNDIDIFTRRRGGHSNRWVERDLKSSDVYGVNRWRSVVSRSSWRLTLPVTSDGFRLRPASPGPRATNF</sequence>
<evidence type="ECO:0000313" key="1">
    <source>
        <dbReference type="EMBL" id="GIY57943.1"/>
    </source>
</evidence>
<keyword evidence="2" id="KW-1185">Reference proteome</keyword>